<accession>A0A2T0FG50</accession>
<feature type="transmembrane region" description="Helical" evidence="2">
    <location>
        <begin position="53"/>
        <end position="73"/>
    </location>
</feature>
<reference evidence="3 4" key="1">
    <citation type="submission" date="2017-04" db="EMBL/GenBank/DDBJ databases">
        <title>Genome sequencing of [Candida] sorbophila.</title>
        <authorList>
            <person name="Ahn J.O."/>
        </authorList>
    </citation>
    <scope>NUCLEOTIDE SEQUENCE [LARGE SCALE GENOMIC DNA]</scope>
    <source>
        <strain evidence="3 4">DS02</strain>
    </source>
</reference>
<dbReference type="SUPFAM" id="SSF53254">
    <property type="entry name" value="Phosphoglycerate mutase-like"/>
    <property type="match status" value="1"/>
</dbReference>
<dbReference type="STRING" id="45607.A0A2T0FG50"/>
<keyword evidence="1" id="KW-0378">Hydrolase</keyword>
<dbReference type="Gene3D" id="3.40.50.1240">
    <property type="entry name" value="Phosphoglycerate mutase-like"/>
    <property type="match status" value="1"/>
</dbReference>
<keyword evidence="2" id="KW-0472">Membrane</keyword>
<dbReference type="Proteomes" id="UP000238350">
    <property type="component" value="Unassembled WGS sequence"/>
</dbReference>
<keyword evidence="4" id="KW-1185">Reference proteome</keyword>
<dbReference type="RefSeq" id="XP_024663919.1">
    <property type="nucleotide sequence ID" value="XM_024808151.1"/>
</dbReference>
<dbReference type="CDD" id="cd07061">
    <property type="entry name" value="HP_HAP_like"/>
    <property type="match status" value="1"/>
</dbReference>
<dbReference type="InterPro" id="IPR000560">
    <property type="entry name" value="His_Pase_clade-2"/>
</dbReference>
<dbReference type="PANTHER" id="PTHR20963">
    <property type="entry name" value="MULTIPLE INOSITOL POLYPHOSPHATE PHOSPHATASE-RELATED"/>
    <property type="match status" value="1"/>
</dbReference>
<proteinExistence type="predicted"/>
<dbReference type="AlphaFoldDB" id="A0A2T0FG50"/>
<organism evidence="3 4">
    <name type="scientific">Wickerhamiella sorbophila</name>
    <dbReference type="NCBI Taxonomy" id="45607"/>
    <lineage>
        <taxon>Eukaryota</taxon>
        <taxon>Fungi</taxon>
        <taxon>Dikarya</taxon>
        <taxon>Ascomycota</taxon>
        <taxon>Saccharomycotina</taxon>
        <taxon>Dipodascomycetes</taxon>
        <taxon>Dipodascales</taxon>
        <taxon>Trichomonascaceae</taxon>
        <taxon>Wickerhamiella</taxon>
    </lineage>
</organism>
<dbReference type="GeneID" id="36515342"/>
<name>A0A2T0FG50_9ASCO</name>
<evidence type="ECO:0000313" key="4">
    <source>
        <dbReference type="Proteomes" id="UP000238350"/>
    </source>
</evidence>
<dbReference type="GO" id="GO:0003993">
    <property type="term" value="F:acid phosphatase activity"/>
    <property type="evidence" value="ECO:0007669"/>
    <property type="project" value="TreeGrafter"/>
</dbReference>
<sequence length="556" mass="62264">MADDLEQSARPDRPRGRSMYEFVVDDSNLEMGASPKGAPKIPVRGERQHTQMIRLFVAGLTIMCMIVFGAIVFTNKTEGGQPATAVHTGSTYDSGFNMKQNWGAYSPYFDTGKPFNGISENSLQGIHTLPETCSYKQVHILHRHGDRYPAGGTADKIEVVAEKLKAMSKEPHKKLAWLKDWEYALGRELLVSAGVATLFTSGSKFWGSHGQLLYNTSNTSWSSGLNKFPDGSSRPKPLLRATTQYRIEESARAWAAGFFGTYGHPATDPDTRKEYDLVLQVEEMGYNNSLAGYFACPNAEAKNAESGSKRKWKWVDHYLKDAAKRLQTLLPGYEDFGPRDALAFQDLCTFETAAYGSSPFCELFTETEWRGFEYHLDLMFYGESGWGSHVGPATGLAWLEELHARLTRQLISESHNGVNTTLTSAESTFPLDQPFYADFTHDSVIVSVLSALQFEWIKKDLSPKKIKVPRQFILSRLTPFGARLYVEILSCDKSDMVRLKLNDRVLNLGDLKYCSNDSSGLCSLADFIKSLESAISSIDFEDVCYAEHDWETPKFD</sequence>
<comment type="caution">
    <text evidence="3">The sequence shown here is derived from an EMBL/GenBank/DDBJ whole genome shotgun (WGS) entry which is preliminary data.</text>
</comment>
<gene>
    <name evidence="3" type="ORF">B9G98_01593</name>
</gene>
<evidence type="ECO:0000256" key="2">
    <source>
        <dbReference type="SAM" id="Phobius"/>
    </source>
</evidence>
<protein>
    <submittedName>
        <fullName evidence="3">3-phytase A</fullName>
    </submittedName>
</protein>
<dbReference type="InterPro" id="IPR029033">
    <property type="entry name" value="His_PPase_superfam"/>
</dbReference>
<keyword evidence="2" id="KW-1133">Transmembrane helix</keyword>
<dbReference type="OrthoDB" id="6509975at2759"/>
<dbReference type="Pfam" id="PF00328">
    <property type="entry name" value="His_Phos_2"/>
    <property type="match status" value="1"/>
</dbReference>
<evidence type="ECO:0000313" key="3">
    <source>
        <dbReference type="EMBL" id="PRT53973.1"/>
    </source>
</evidence>
<dbReference type="EMBL" id="NDIQ01000001">
    <property type="protein sequence ID" value="PRT53973.1"/>
    <property type="molecule type" value="Genomic_DNA"/>
</dbReference>
<dbReference type="PANTHER" id="PTHR20963:SF43">
    <property type="entry name" value="PUTATIVE (AFU_ORTHOLOGUE AFUA_7G01240)-RELATED"/>
    <property type="match status" value="1"/>
</dbReference>
<evidence type="ECO:0000256" key="1">
    <source>
        <dbReference type="ARBA" id="ARBA00022801"/>
    </source>
</evidence>
<keyword evidence="2" id="KW-0812">Transmembrane</keyword>